<proteinExistence type="predicted"/>
<dbReference type="PANTHER" id="PTHR39329:SF1">
    <property type="entry name" value="ETHANOLAMINE AMMONIA-LYASE LARGE SUBUNIT"/>
    <property type="match status" value="1"/>
</dbReference>
<dbReference type="GO" id="GO:0008851">
    <property type="term" value="F:ethanolamine ammonia-lyase activity"/>
    <property type="evidence" value="ECO:0007669"/>
    <property type="project" value="InterPro"/>
</dbReference>
<organism evidence="2 3">
    <name type="scientific">Desulfonema ishimotonii</name>
    <dbReference type="NCBI Taxonomy" id="45657"/>
    <lineage>
        <taxon>Bacteria</taxon>
        <taxon>Pseudomonadati</taxon>
        <taxon>Thermodesulfobacteriota</taxon>
        <taxon>Desulfobacteria</taxon>
        <taxon>Desulfobacterales</taxon>
        <taxon>Desulfococcaceae</taxon>
        <taxon>Desulfonema</taxon>
    </lineage>
</organism>
<feature type="signal peptide" evidence="1">
    <location>
        <begin position="1"/>
        <end position="24"/>
    </location>
</feature>
<gene>
    <name evidence="2" type="ORF">DENIS_0833</name>
</gene>
<dbReference type="InterPro" id="IPR042251">
    <property type="entry name" value="EutC_C"/>
</dbReference>
<evidence type="ECO:0000313" key="3">
    <source>
        <dbReference type="Proteomes" id="UP000288096"/>
    </source>
</evidence>
<dbReference type="PANTHER" id="PTHR39329">
    <property type="entry name" value="ETHANOLAMINE AMMONIA-LYASE HEAVY CHAIN"/>
    <property type="match status" value="1"/>
</dbReference>
<evidence type="ECO:0000313" key="2">
    <source>
        <dbReference type="EMBL" id="GBC59891.1"/>
    </source>
</evidence>
<dbReference type="Gene3D" id="3.40.50.11240">
    <property type="entry name" value="Ethanolamine ammonia-lyase light chain (EutC)"/>
    <property type="match status" value="1"/>
</dbReference>
<dbReference type="GO" id="GO:0005829">
    <property type="term" value="C:cytosol"/>
    <property type="evidence" value="ECO:0007669"/>
    <property type="project" value="TreeGrafter"/>
</dbReference>
<dbReference type="InterPro" id="IPR009246">
    <property type="entry name" value="EutC"/>
</dbReference>
<dbReference type="InterPro" id="IPR010628">
    <property type="entry name" value="EutB"/>
</dbReference>
<dbReference type="NCBIfam" id="NF011649">
    <property type="entry name" value="PRK15067.1"/>
    <property type="match status" value="1"/>
</dbReference>
<dbReference type="InterPro" id="IPR013785">
    <property type="entry name" value="Aldolase_TIM"/>
</dbReference>
<keyword evidence="3" id="KW-1185">Reference proteome</keyword>
<dbReference type="Proteomes" id="UP000288096">
    <property type="component" value="Unassembled WGS sequence"/>
</dbReference>
<reference evidence="3" key="2">
    <citation type="submission" date="2019-01" db="EMBL/GenBank/DDBJ databases">
        <title>Genome sequence of Desulfonema ishimotonii strain Tokyo 01.</title>
        <authorList>
            <person name="Fukui M."/>
        </authorList>
    </citation>
    <scope>NUCLEOTIDE SEQUENCE [LARGE SCALE GENOMIC DNA]</scope>
    <source>
        <strain evidence="3">Tokyo 01</strain>
    </source>
</reference>
<dbReference type="Gene3D" id="3.20.20.70">
    <property type="entry name" value="Aldolase class I"/>
    <property type="match status" value="1"/>
</dbReference>
<dbReference type="AlphaFoldDB" id="A0A401FSD9"/>
<feature type="chain" id="PRO_5019205240" evidence="1">
    <location>
        <begin position="25"/>
        <end position="754"/>
    </location>
</feature>
<dbReference type="EMBL" id="BEXT01000001">
    <property type="protein sequence ID" value="GBC59891.1"/>
    <property type="molecule type" value="Genomic_DNA"/>
</dbReference>
<dbReference type="InterPro" id="IPR044939">
    <property type="entry name" value="EutB_dom_2_sf"/>
</dbReference>
<dbReference type="GO" id="GO:0006520">
    <property type="term" value="P:amino acid metabolic process"/>
    <property type="evidence" value="ECO:0007669"/>
    <property type="project" value="InterPro"/>
</dbReference>
<keyword evidence="2" id="KW-0456">Lyase</keyword>
<dbReference type="Pfam" id="PF05985">
    <property type="entry name" value="EutC"/>
    <property type="match status" value="1"/>
</dbReference>
<dbReference type="GO" id="GO:0046336">
    <property type="term" value="P:ethanolamine catabolic process"/>
    <property type="evidence" value="ECO:0007669"/>
    <property type="project" value="TreeGrafter"/>
</dbReference>
<comment type="caution">
    <text evidence="2">The sequence shown here is derived from an EMBL/GenBank/DDBJ whole genome shotgun (WGS) entry which is preliminary data.</text>
</comment>
<dbReference type="OrthoDB" id="9770909at2"/>
<reference evidence="3" key="1">
    <citation type="submission" date="2017-11" db="EMBL/GenBank/DDBJ databases">
        <authorList>
            <person name="Watanabe M."/>
            <person name="Kojima H."/>
        </authorList>
    </citation>
    <scope>NUCLEOTIDE SEQUENCE [LARGE SCALE GENOMIC DNA]</scope>
    <source>
        <strain evidence="3">Tokyo 01</strain>
    </source>
</reference>
<evidence type="ECO:0000256" key="1">
    <source>
        <dbReference type="SAM" id="SignalP"/>
    </source>
</evidence>
<dbReference type="Pfam" id="PF06751">
    <property type="entry name" value="EutB"/>
    <property type="match status" value="1"/>
</dbReference>
<dbReference type="GO" id="GO:0009350">
    <property type="term" value="C:ethanolamine ammonia-lyase complex"/>
    <property type="evidence" value="ECO:0007669"/>
    <property type="project" value="TreeGrafter"/>
</dbReference>
<sequence length="754" mass="83046">MREKSKILTGACACILCLASVVGAVTIESVKPDEDVFGYVQRVKGAFDHSLYQQVIGAANAFKEGDEGLGVAADNDISRVNARMLLANTKIKAIHEHPLFEDNLQKLIWKTTDAAQYEKVRDWTMGDLKHFLLTQPEAEIRGIMGGLNSDVIGSVIKLMSNAELTVIGKKVFNPLPGSNLGAAGYLGARIQPNSPTDNPEDIMWQVFNGWSYATGDLILGNNPVSDSVENIAAIEKTLRDVLVTFGMEKTLPWCVLSHIDKQAEVEKKYPGETAIWFQSLAGTDDANQTFDLTIEKMMNYAKMRNGQYGLYFETGQGADYTNGAGHGFDMVVHESRKYGFARALAQEVAKVAPEGKPWLHLNDVAGFIGPEVFKSREQLVRCCLEDIVMGKLHGLCLGLDICSTLHMPVSLDDLDWCMDQIAPASPSYLMALPTKNDPMLSYLTTGFQDHVRLREKFGYKVNDDVWAFFKKIKIVDENDKYTEHFGDPIWVYYQYKLAKGDTRTKDEIYAEGEAAIQRIEARGVPIARGMGKNPGDLNPELREKIWALYNDAKVSLWAEFTPEFINTIPNAVVVSTNSGDREDYVAHPPTGEKLSPSAVATLETLRDAWAGKAPDVQIIISDGLNAKAIMDENHLTPYLEAVKKELAAAGYTVGEKNVVVTSGRVRAGYEIGSVLFGKSDAARPKIVLHIIGERPGSGHHNYSVYIAAPKAEIWGKNGVDHDIVRVISGISDTAYKPTDAARETVTIVKEMTDA</sequence>
<dbReference type="RefSeq" id="WP_124327363.1">
    <property type="nucleotide sequence ID" value="NZ_BEXT01000001.1"/>
</dbReference>
<name>A0A401FSD9_9BACT</name>
<dbReference type="Gene3D" id="1.10.220.70">
    <property type="entry name" value="lyase"/>
    <property type="match status" value="1"/>
</dbReference>
<protein>
    <submittedName>
        <fullName evidence="2">Ethanolamine ammonia-lyase</fullName>
    </submittedName>
</protein>
<accession>A0A401FSD9</accession>
<keyword evidence="1" id="KW-0732">Signal</keyword>